<dbReference type="Gene3D" id="1.25.40.10">
    <property type="entry name" value="Tetratricopeptide repeat domain"/>
    <property type="match status" value="4"/>
</dbReference>
<dbReference type="FunFam" id="1.25.40.10:FF:000280">
    <property type="entry name" value="Pentatricopeptide repeat-containing protein"/>
    <property type="match status" value="1"/>
</dbReference>
<evidence type="ECO:0000313" key="4">
    <source>
        <dbReference type="EMBL" id="KAF8393558.1"/>
    </source>
</evidence>
<dbReference type="SUPFAM" id="SSF48452">
    <property type="entry name" value="TPR-like"/>
    <property type="match status" value="1"/>
</dbReference>
<comment type="similarity">
    <text evidence="2">Belongs to the PPR family. PCMP-E subfamily.</text>
</comment>
<dbReference type="Pfam" id="PF20431">
    <property type="entry name" value="E_motif"/>
    <property type="match status" value="1"/>
</dbReference>
<dbReference type="InterPro" id="IPR046960">
    <property type="entry name" value="PPR_At4g14850-like_plant"/>
</dbReference>
<feature type="repeat" description="PPR" evidence="3">
    <location>
        <begin position="277"/>
        <end position="311"/>
    </location>
</feature>
<dbReference type="InterPro" id="IPR011990">
    <property type="entry name" value="TPR-like_helical_dom_sf"/>
</dbReference>
<feature type="repeat" description="PPR" evidence="3">
    <location>
        <begin position="184"/>
        <end position="218"/>
    </location>
</feature>
<dbReference type="FunFam" id="1.25.40.10:FF:000031">
    <property type="entry name" value="Pentatricopeptide repeat-containing protein mitochondrial"/>
    <property type="match status" value="1"/>
</dbReference>
<dbReference type="InterPro" id="IPR046848">
    <property type="entry name" value="E_motif"/>
</dbReference>
<dbReference type="Pfam" id="PF01535">
    <property type="entry name" value="PPR"/>
    <property type="match status" value="7"/>
</dbReference>
<feature type="repeat" description="PPR" evidence="3">
    <location>
        <begin position="378"/>
        <end position="412"/>
    </location>
</feature>
<evidence type="ECO:0000256" key="1">
    <source>
        <dbReference type="ARBA" id="ARBA00022737"/>
    </source>
</evidence>
<dbReference type="OrthoDB" id="185373at2759"/>
<evidence type="ECO:0008006" key="6">
    <source>
        <dbReference type="Google" id="ProtNLM"/>
    </source>
</evidence>
<dbReference type="FunFam" id="1.25.40.10:FF:001214">
    <property type="entry name" value="Pentatricopeptide repeat-containing protein At2g20540"/>
    <property type="match status" value="1"/>
</dbReference>
<dbReference type="NCBIfam" id="TIGR00756">
    <property type="entry name" value="PPR"/>
    <property type="match status" value="6"/>
</dbReference>
<name>A0A835D7E7_TETSI</name>
<evidence type="ECO:0000256" key="3">
    <source>
        <dbReference type="PROSITE-ProRule" id="PRU00708"/>
    </source>
</evidence>
<sequence>MTTKYLLSPSAHQSFNSAAVIEFCFQFSKNLNQLKQTHARLLRTQTHQHHHLQIHLLKRLLQFPGNNLHYAHQVFDQIPHCENQFLWTSIIRSHALLDQFPQSISLYARMHRVGVSPSGFTFSSVINACARIPAIREGKQTHTRVIQSGLFGNNFVQTSLLDMYAKCGFSVEARIIFDQMSQRDVVAWTAMISGYAKMGMMSEARRLFDEMEDRNVVSWTAMVAGYANLGDIGAAEELFDQMPERNSVTWTAMIAGYGKCGDVIRAQQVFDEISVRDGSNWAAMIACYAQNGYSSEAIEMYKRMRDANFKANEVAMVGAISACTQVGDTEMAFSIADHLEEGSSDRSLIVSNALIHMYAKLGCINQALDEFNKMRERDAISYSALITALADHGKADEALQLFLRMEKEGIKPNQVTFVGILNACSHAGLVEEGCNYFELMTSTFGFEPMTEHYACMVDLLGRAGRLEDAYKLIIDSVGAPDAGIWGALLGACRVHGNVELGEIAAGHLFEIEPENTGNYVLLANIYKSMHRWDDAERVRKMLSERGMRKSPGYSWISRTV</sequence>
<dbReference type="AlphaFoldDB" id="A0A835D7E7"/>
<reference evidence="4 5" key="1">
    <citation type="submission" date="2020-04" db="EMBL/GenBank/DDBJ databases">
        <title>Plant Genome Project.</title>
        <authorList>
            <person name="Zhang R.-G."/>
        </authorList>
    </citation>
    <scope>NUCLEOTIDE SEQUENCE [LARGE SCALE GENOMIC DNA]</scope>
    <source>
        <strain evidence="4">YNK0</strain>
        <tissue evidence="4">Leaf</tissue>
    </source>
</reference>
<feature type="repeat" description="PPR" evidence="3">
    <location>
        <begin position="83"/>
        <end position="117"/>
    </location>
</feature>
<dbReference type="GO" id="GO:0009451">
    <property type="term" value="P:RNA modification"/>
    <property type="evidence" value="ECO:0007669"/>
    <property type="project" value="InterPro"/>
</dbReference>
<evidence type="ECO:0000313" key="5">
    <source>
        <dbReference type="Proteomes" id="UP000655225"/>
    </source>
</evidence>
<organism evidence="4 5">
    <name type="scientific">Tetracentron sinense</name>
    <name type="common">Spur-leaf</name>
    <dbReference type="NCBI Taxonomy" id="13715"/>
    <lineage>
        <taxon>Eukaryota</taxon>
        <taxon>Viridiplantae</taxon>
        <taxon>Streptophyta</taxon>
        <taxon>Embryophyta</taxon>
        <taxon>Tracheophyta</taxon>
        <taxon>Spermatophyta</taxon>
        <taxon>Magnoliopsida</taxon>
        <taxon>Trochodendrales</taxon>
        <taxon>Trochodendraceae</taxon>
        <taxon>Tetracentron</taxon>
    </lineage>
</organism>
<dbReference type="Proteomes" id="UP000655225">
    <property type="component" value="Unassembled WGS sequence"/>
</dbReference>
<dbReference type="Pfam" id="PF13041">
    <property type="entry name" value="PPR_2"/>
    <property type="match status" value="1"/>
</dbReference>
<dbReference type="GO" id="GO:0003723">
    <property type="term" value="F:RNA binding"/>
    <property type="evidence" value="ECO:0007669"/>
    <property type="project" value="InterPro"/>
</dbReference>
<keyword evidence="5" id="KW-1185">Reference proteome</keyword>
<accession>A0A835D7E7</accession>
<dbReference type="PANTHER" id="PTHR47926">
    <property type="entry name" value="PENTATRICOPEPTIDE REPEAT-CONTAINING PROTEIN"/>
    <property type="match status" value="1"/>
</dbReference>
<keyword evidence="1" id="KW-0677">Repeat</keyword>
<gene>
    <name evidence="4" type="ORF">HHK36_021802</name>
</gene>
<feature type="repeat" description="PPR" evidence="3">
    <location>
        <begin position="246"/>
        <end position="276"/>
    </location>
</feature>
<protein>
    <recommendedName>
        <fullName evidence="6">Pentatricopeptide repeat-containing protein At5g37570</fullName>
    </recommendedName>
</protein>
<comment type="caution">
    <text evidence="4">The sequence shown here is derived from an EMBL/GenBank/DDBJ whole genome shotgun (WGS) entry which is preliminary data.</text>
</comment>
<dbReference type="OMA" id="KVGMMVD"/>
<dbReference type="EMBL" id="JABCRI010000015">
    <property type="protein sequence ID" value="KAF8393558.1"/>
    <property type="molecule type" value="Genomic_DNA"/>
</dbReference>
<dbReference type="PROSITE" id="PS51375">
    <property type="entry name" value="PPR"/>
    <property type="match status" value="5"/>
</dbReference>
<dbReference type="InterPro" id="IPR002885">
    <property type="entry name" value="PPR_rpt"/>
</dbReference>
<evidence type="ECO:0000256" key="2">
    <source>
        <dbReference type="ARBA" id="ARBA00061659"/>
    </source>
</evidence>
<proteinExistence type="inferred from homology"/>